<organism evidence="2 3">
    <name type="scientific">Aeromonas veronii</name>
    <dbReference type="NCBI Taxonomy" id="654"/>
    <lineage>
        <taxon>Bacteria</taxon>
        <taxon>Pseudomonadati</taxon>
        <taxon>Pseudomonadota</taxon>
        <taxon>Gammaproteobacteria</taxon>
        <taxon>Aeromonadales</taxon>
        <taxon>Aeromonadaceae</taxon>
        <taxon>Aeromonas</taxon>
    </lineage>
</organism>
<accession>A0A2T4MZQ9</accession>
<feature type="transmembrane region" description="Helical" evidence="1">
    <location>
        <begin position="70"/>
        <end position="93"/>
    </location>
</feature>
<dbReference type="EMBL" id="PZKL01000037">
    <property type="protein sequence ID" value="PTH80053.1"/>
    <property type="molecule type" value="Genomic_DNA"/>
</dbReference>
<keyword evidence="1" id="KW-0812">Transmembrane</keyword>
<feature type="transmembrane region" description="Helical" evidence="1">
    <location>
        <begin position="105"/>
        <end position="129"/>
    </location>
</feature>
<gene>
    <name evidence="2" type="ORF">DAA48_15935</name>
</gene>
<evidence type="ECO:0000313" key="2">
    <source>
        <dbReference type="EMBL" id="PTH80053.1"/>
    </source>
</evidence>
<reference evidence="2 3" key="1">
    <citation type="submission" date="2018-03" db="EMBL/GenBank/DDBJ databases">
        <title>Aeromonas veronii whole genome sequencing and analysis.</title>
        <authorList>
            <person name="Xie H."/>
            <person name="Liu T."/>
            <person name="Wang K."/>
        </authorList>
    </citation>
    <scope>NUCLEOTIDE SEQUENCE [LARGE SCALE GENOMIC DNA]</scope>
    <source>
        <strain evidence="2 3">XH.VA.1</strain>
    </source>
</reference>
<dbReference type="AlphaFoldDB" id="A0A2T4MZQ9"/>
<evidence type="ECO:0000256" key="1">
    <source>
        <dbReference type="SAM" id="Phobius"/>
    </source>
</evidence>
<dbReference type="Proteomes" id="UP000241986">
    <property type="component" value="Unassembled WGS sequence"/>
</dbReference>
<feature type="transmembrane region" description="Helical" evidence="1">
    <location>
        <begin position="21"/>
        <end position="39"/>
    </location>
</feature>
<protein>
    <submittedName>
        <fullName evidence="2">Uncharacterized protein</fullName>
    </submittedName>
</protein>
<proteinExistence type="predicted"/>
<evidence type="ECO:0000313" key="3">
    <source>
        <dbReference type="Proteomes" id="UP000241986"/>
    </source>
</evidence>
<sequence>MREWFSYLSPKQQTMKILLTYAASIIVLFAITNHFWSLYDVAQSMYPLLTIGIALMISTCHYNKKVIYKFLLVLFSIVPLVPVLPLMMLGLAFSGDNPYAGALSHLRLALIAWLAILTPLIAPLMLSFFDWKRLLVKLHISKANA</sequence>
<comment type="caution">
    <text evidence="2">The sequence shown here is derived from an EMBL/GenBank/DDBJ whole genome shotgun (WGS) entry which is preliminary data.</text>
</comment>
<keyword evidence="1" id="KW-0472">Membrane</keyword>
<feature type="transmembrane region" description="Helical" evidence="1">
    <location>
        <begin position="45"/>
        <end position="63"/>
    </location>
</feature>
<keyword evidence="1" id="KW-1133">Transmembrane helix</keyword>
<name>A0A2T4MZQ9_AERVE</name>